<evidence type="ECO:0000313" key="1">
    <source>
        <dbReference type="EMBL" id="KOA18980.1"/>
    </source>
</evidence>
<dbReference type="PROSITE" id="PS51257">
    <property type="entry name" value="PROKAR_LIPOPROTEIN"/>
    <property type="match status" value="1"/>
</dbReference>
<dbReference type="RefSeq" id="WP_052222202.1">
    <property type="nucleotide sequence ID" value="NZ_LHUR01000031.1"/>
</dbReference>
<comment type="caution">
    <text evidence="1">The sequence shown here is derived from an EMBL/GenBank/DDBJ whole genome shotgun (WGS) entry which is preliminary data.</text>
</comment>
<accession>A0A0L6Z7N5</accession>
<sequence>MKKNIGLYIILICSILLLSGCMKKSVDISLKLKKGNLYKVEVDIKEKTSQKIKDNSLELETKSKMGFLCNVTNVDKNKNADIKVTFDSIDIKSTTPNGQTPANSQQVTSETSDKLSKVYAAFVGKSFNVKIGEYGKVKQVVGMDDVVNNVFTELNIKDEKEKEDIKKVIKAKFGEEVITKSIETITSVYPNNKVKVGENWQQKVSISDQFPVEAERKYNLKESADGTSEITVDSQIKGKEDAEPKITDNLKITYEEIKGTEKGVINLNEENGIVKNAEMQTQFSGKMKLYSDDPNLGSQTFPISYTEKTVVNVLRQ</sequence>
<evidence type="ECO:0000313" key="2">
    <source>
        <dbReference type="Proteomes" id="UP000037043"/>
    </source>
</evidence>
<dbReference type="Pfam" id="PF19777">
    <property type="entry name" value="DUF6263"/>
    <property type="match status" value="1"/>
</dbReference>
<dbReference type="STRING" id="36844.SAMN04488501_10933"/>
<dbReference type="Proteomes" id="UP000037043">
    <property type="component" value="Unassembled WGS sequence"/>
</dbReference>
<dbReference type="PATRIC" id="fig|1121318.3.peg.2733"/>
<evidence type="ECO:0008006" key="3">
    <source>
        <dbReference type="Google" id="ProtNLM"/>
    </source>
</evidence>
<dbReference type="EMBL" id="LHUR01000031">
    <property type="protein sequence ID" value="KOA18980.1"/>
    <property type="molecule type" value="Genomic_DNA"/>
</dbReference>
<gene>
    <name evidence="1" type="ORF">CLHOM_27200</name>
</gene>
<dbReference type="InterPro" id="IPR046230">
    <property type="entry name" value="DUF6263"/>
</dbReference>
<protein>
    <recommendedName>
        <fullName evidence="3">Lipoprotein</fullName>
    </recommendedName>
</protein>
<name>A0A0L6Z7N5_9CLOT</name>
<organism evidence="1 2">
    <name type="scientific">Clostridium homopropionicum DSM 5847</name>
    <dbReference type="NCBI Taxonomy" id="1121318"/>
    <lineage>
        <taxon>Bacteria</taxon>
        <taxon>Bacillati</taxon>
        <taxon>Bacillota</taxon>
        <taxon>Clostridia</taxon>
        <taxon>Eubacteriales</taxon>
        <taxon>Clostridiaceae</taxon>
        <taxon>Clostridium</taxon>
    </lineage>
</organism>
<keyword evidence="2" id="KW-1185">Reference proteome</keyword>
<dbReference type="AlphaFoldDB" id="A0A0L6Z7N5"/>
<reference evidence="2" key="1">
    <citation type="submission" date="2015-08" db="EMBL/GenBank/DDBJ databases">
        <title>Genome sequence of the strict anaerobe Clostridium homopropionicum LuHBu1 (DSM 5847T).</title>
        <authorList>
            <person name="Poehlein A."/>
            <person name="Beck M."/>
            <person name="Schiel-Bengelsdorf B."/>
            <person name="Bengelsdorf F.R."/>
            <person name="Daniel R."/>
            <person name="Duerre P."/>
        </authorList>
    </citation>
    <scope>NUCLEOTIDE SEQUENCE [LARGE SCALE GENOMIC DNA]</scope>
    <source>
        <strain evidence="2">DSM 5847</strain>
    </source>
</reference>
<proteinExistence type="predicted"/>